<gene>
    <name evidence="1" type="ORF">SAMN05443661_12946</name>
</gene>
<accession>A0A1I3RB83</accession>
<proteinExistence type="predicted"/>
<dbReference type="EMBL" id="FORO01000029">
    <property type="protein sequence ID" value="SFJ43863.1"/>
    <property type="molecule type" value="Genomic_DNA"/>
</dbReference>
<dbReference type="Proteomes" id="UP000182829">
    <property type="component" value="Unassembled WGS sequence"/>
</dbReference>
<evidence type="ECO:0000313" key="1">
    <source>
        <dbReference type="EMBL" id="SFJ43863.1"/>
    </source>
</evidence>
<dbReference type="AlphaFoldDB" id="A0A1I3RB83"/>
<organism evidence="1 2">
    <name type="scientific">Natronobacterium gregoryi</name>
    <dbReference type="NCBI Taxonomy" id="44930"/>
    <lineage>
        <taxon>Archaea</taxon>
        <taxon>Methanobacteriati</taxon>
        <taxon>Methanobacteriota</taxon>
        <taxon>Stenosarchaea group</taxon>
        <taxon>Halobacteria</taxon>
        <taxon>Halobacteriales</taxon>
        <taxon>Natrialbaceae</taxon>
        <taxon>Natronobacterium</taxon>
    </lineage>
</organism>
<protein>
    <submittedName>
        <fullName evidence="1">Uncharacterized protein</fullName>
    </submittedName>
</protein>
<sequence length="36" mass="4071">MVGVSELLYEDMLVEIETEAEIPDDEWEVDVIDGTS</sequence>
<name>A0A1I3RB83_9EURY</name>
<evidence type="ECO:0000313" key="2">
    <source>
        <dbReference type="Proteomes" id="UP000182829"/>
    </source>
</evidence>
<reference evidence="1 2" key="1">
    <citation type="submission" date="2016-10" db="EMBL/GenBank/DDBJ databases">
        <authorList>
            <person name="de Groot N.N."/>
        </authorList>
    </citation>
    <scope>NUCLEOTIDE SEQUENCE [LARGE SCALE GENOMIC DNA]</scope>
    <source>
        <strain evidence="1 2">SP2</strain>
    </source>
</reference>